<dbReference type="InterPro" id="IPR011329">
    <property type="entry name" value="Killer_tox_Kp4/SMK"/>
</dbReference>
<comment type="caution">
    <text evidence="3">The sequence shown here is derived from an EMBL/GenBank/DDBJ whole genome shotgun (WGS) entry which is preliminary data.</text>
</comment>
<evidence type="ECO:0000256" key="1">
    <source>
        <dbReference type="SAM" id="SignalP"/>
    </source>
</evidence>
<feature type="domain" description="Killer toxin Kp4" evidence="2">
    <location>
        <begin position="5"/>
        <end position="126"/>
    </location>
</feature>
<dbReference type="AlphaFoldDB" id="A0A9P6KVG2"/>
<dbReference type="EMBL" id="WJXW01000001">
    <property type="protein sequence ID" value="KAF9740933.1"/>
    <property type="molecule type" value="Genomic_DNA"/>
</dbReference>
<reference evidence="3" key="1">
    <citation type="journal article" date="2020" name="Mol. Plant Microbe Interact.">
        <title>Genome Sequence of the Biocontrol Agent Coniothyrium minitans strain Conio (IMI 134523).</title>
        <authorList>
            <person name="Patel D."/>
            <person name="Shittu T.A."/>
            <person name="Baroncelli R."/>
            <person name="Muthumeenakshi S."/>
            <person name="Osborne T.H."/>
            <person name="Janganan T.K."/>
            <person name="Sreenivasaprasad S."/>
        </authorList>
    </citation>
    <scope>NUCLEOTIDE SEQUENCE</scope>
    <source>
        <strain evidence="3">Conio</strain>
    </source>
</reference>
<gene>
    <name evidence="3" type="ORF">PMIN01_00472</name>
</gene>
<feature type="chain" id="PRO_5040301436" description="Killer toxin Kp4 domain-containing protein" evidence="1">
    <location>
        <begin position="17"/>
        <end position="137"/>
    </location>
</feature>
<name>A0A9P6KVG2_9PLEO</name>
<keyword evidence="1" id="KW-0732">Signal</keyword>
<sequence>MKLIIVLAALFGLSIQLGINCRGSVMCTGCKQPLGDDGMLDFINENLHDDAVFTDGQQIACKSCHIFKQEGLCVFAQKMGQKIVTGLEVKQAVQRLKEHGCKYCGSAPLYPGNNVNAGEITVNYVSNGCIKHGDRIC</sequence>
<dbReference type="Gene3D" id="3.30.430.10">
    <property type="entry name" value="Killer Toxin P4, subunit A"/>
    <property type="match status" value="1"/>
</dbReference>
<dbReference type="Proteomes" id="UP000756921">
    <property type="component" value="Unassembled WGS sequence"/>
</dbReference>
<keyword evidence="4" id="KW-1185">Reference proteome</keyword>
<dbReference type="OrthoDB" id="4177994at2759"/>
<proteinExistence type="predicted"/>
<dbReference type="InterPro" id="IPR015131">
    <property type="entry name" value="Killer_tox_Kp4"/>
</dbReference>
<accession>A0A9P6KVG2</accession>
<dbReference type="GO" id="GO:0005576">
    <property type="term" value="C:extracellular region"/>
    <property type="evidence" value="ECO:0007669"/>
    <property type="project" value="InterPro"/>
</dbReference>
<evidence type="ECO:0000313" key="4">
    <source>
        <dbReference type="Proteomes" id="UP000756921"/>
    </source>
</evidence>
<evidence type="ECO:0000313" key="3">
    <source>
        <dbReference type="EMBL" id="KAF9740933.1"/>
    </source>
</evidence>
<feature type="signal peptide" evidence="1">
    <location>
        <begin position="1"/>
        <end position="16"/>
    </location>
</feature>
<dbReference type="Pfam" id="PF09044">
    <property type="entry name" value="Kp4"/>
    <property type="match status" value="1"/>
</dbReference>
<dbReference type="SUPFAM" id="SSF55221">
    <property type="entry name" value="Yeast killer toxins"/>
    <property type="match status" value="1"/>
</dbReference>
<evidence type="ECO:0000259" key="2">
    <source>
        <dbReference type="Pfam" id="PF09044"/>
    </source>
</evidence>
<organism evidence="3 4">
    <name type="scientific">Paraphaeosphaeria minitans</name>
    <dbReference type="NCBI Taxonomy" id="565426"/>
    <lineage>
        <taxon>Eukaryota</taxon>
        <taxon>Fungi</taxon>
        <taxon>Dikarya</taxon>
        <taxon>Ascomycota</taxon>
        <taxon>Pezizomycotina</taxon>
        <taxon>Dothideomycetes</taxon>
        <taxon>Pleosporomycetidae</taxon>
        <taxon>Pleosporales</taxon>
        <taxon>Massarineae</taxon>
        <taxon>Didymosphaeriaceae</taxon>
        <taxon>Paraphaeosphaeria</taxon>
    </lineage>
</organism>
<protein>
    <recommendedName>
        <fullName evidence="2">Killer toxin Kp4 domain-containing protein</fullName>
    </recommendedName>
</protein>